<accession>A0ABR6CA26</accession>
<protein>
    <submittedName>
        <fullName evidence="2">ElaB/YqjD/DUF883 family membrane-anchored ribosome-binding protein</fullName>
    </submittedName>
</protein>
<comment type="caution">
    <text evidence="2">The sequence shown here is derived from an EMBL/GenBank/DDBJ whole genome shotgun (WGS) entry which is preliminary data.</text>
</comment>
<gene>
    <name evidence="2" type="ORF">HNQ97_003514</name>
</gene>
<keyword evidence="3" id="KW-1185">Reference proteome</keyword>
<keyword evidence="1" id="KW-0472">Membrane</keyword>
<name>A0ABR6CA26_9HYPH</name>
<feature type="transmembrane region" description="Helical" evidence="1">
    <location>
        <begin position="86"/>
        <end position="107"/>
    </location>
</feature>
<organism evidence="2 3">
    <name type="scientific">Aminobacter ciceronei</name>
    <dbReference type="NCBI Taxonomy" id="150723"/>
    <lineage>
        <taxon>Bacteria</taxon>
        <taxon>Pseudomonadati</taxon>
        <taxon>Pseudomonadota</taxon>
        <taxon>Alphaproteobacteria</taxon>
        <taxon>Hyphomicrobiales</taxon>
        <taxon>Phyllobacteriaceae</taxon>
        <taxon>Aminobacter</taxon>
    </lineage>
</organism>
<keyword evidence="1" id="KW-0812">Transmembrane</keyword>
<dbReference type="Proteomes" id="UP000587524">
    <property type="component" value="Unassembled WGS sequence"/>
</dbReference>
<evidence type="ECO:0000313" key="3">
    <source>
        <dbReference type="Proteomes" id="UP000587524"/>
    </source>
</evidence>
<reference evidence="2 3" key="1">
    <citation type="submission" date="2020-08" db="EMBL/GenBank/DDBJ databases">
        <title>Genomic Encyclopedia of Type Strains, Phase IV (KMG-IV): sequencing the most valuable type-strain genomes for metagenomic binning, comparative biology and taxonomic classification.</title>
        <authorList>
            <person name="Goeker M."/>
        </authorList>
    </citation>
    <scope>NUCLEOTIDE SEQUENCE [LARGE SCALE GENOMIC DNA]</scope>
    <source>
        <strain evidence="2 3">DSM 17455</strain>
    </source>
</reference>
<proteinExistence type="predicted"/>
<dbReference type="EMBL" id="JACJHZ010000016">
    <property type="protein sequence ID" value="MBA9021508.1"/>
    <property type="molecule type" value="Genomic_DNA"/>
</dbReference>
<dbReference type="RefSeq" id="WP_182574720.1">
    <property type="nucleotide sequence ID" value="NZ_JACJHY010000016.1"/>
</dbReference>
<keyword evidence="1" id="KW-1133">Transmembrane helix</keyword>
<evidence type="ECO:0000313" key="2">
    <source>
        <dbReference type="EMBL" id="MBA9021508.1"/>
    </source>
</evidence>
<evidence type="ECO:0000256" key="1">
    <source>
        <dbReference type="SAM" id="Phobius"/>
    </source>
</evidence>
<sequence length="118" mass="12488">MADTPKTEVPGIDGIQKSVEKQISELRKEIAKINKSLTDRSLDLVAEARDTARGVIEGASMRTSRAARQLRSQAQSVSEAARENPATTGAVIGLAGLVGFMIGFAIAKGSNGEGGRWY</sequence>